<gene>
    <name evidence="2" type="ORF">MORIYA_1130</name>
</gene>
<dbReference type="Proteomes" id="UP000250163">
    <property type="component" value="Chromosome MORIYA"/>
</dbReference>
<accession>A0A330LP47</accession>
<feature type="transmembrane region" description="Helical" evidence="1">
    <location>
        <begin position="12"/>
        <end position="34"/>
    </location>
</feature>
<keyword evidence="1" id="KW-0472">Membrane</keyword>
<evidence type="ECO:0000256" key="1">
    <source>
        <dbReference type="SAM" id="Phobius"/>
    </source>
</evidence>
<name>A0A330LP47_9GAMM</name>
<reference evidence="3" key="1">
    <citation type="submission" date="2018-05" db="EMBL/GenBank/DDBJ databases">
        <authorList>
            <person name="Cea G.-C."/>
            <person name="William W."/>
        </authorList>
    </citation>
    <scope>NUCLEOTIDE SEQUENCE [LARGE SCALE GENOMIC DNA]</scope>
    <source>
        <strain evidence="3">DB21MT 5</strain>
    </source>
</reference>
<dbReference type="RefSeq" id="WP_112713301.1">
    <property type="nucleotide sequence ID" value="NZ_LS483250.1"/>
</dbReference>
<evidence type="ECO:0008006" key="4">
    <source>
        <dbReference type="Google" id="ProtNLM"/>
    </source>
</evidence>
<proteinExistence type="predicted"/>
<dbReference type="OrthoDB" id="5459961at2"/>
<evidence type="ECO:0000313" key="2">
    <source>
        <dbReference type="EMBL" id="SQD77608.1"/>
    </source>
</evidence>
<evidence type="ECO:0000313" key="3">
    <source>
        <dbReference type="Proteomes" id="UP000250163"/>
    </source>
</evidence>
<organism evidence="2 3">
    <name type="scientific">Moritella yayanosii</name>
    <dbReference type="NCBI Taxonomy" id="69539"/>
    <lineage>
        <taxon>Bacteria</taxon>
        <taxon>Pseudomonadati</taxon>
        <taxon>Pseudomonadota</taxon>
        <taxon>Gammaproteobacteria</taxon>
        <taxon>Alteromonadales</taxon>
        <taxon>Moritellaceae</taxon>
        <taxon>Moritella</taxon>
    </lineage>
</organism>
<keyword evidence="3" id="KW-1185">Reference proteome</keyword>
<dbReference type="AlphaFoldDB" id="A0A330LP47"/>
<sequence>MQSFFNEGNMISTISAFIALSSAVFALVGLTFTYKKNKFDKRLSLDKELFDAAVIKLEASFEILTKNKEESGIVSNDRSNWIMSAREIEKFKQFKNKIETEHYQMVLSSIEEYWSHKFYDVVGKSDLIQQGYYKGLHAGSVLIVYAFASWKEDQECPIDSVNYENLLQGSKVFQGRYGLIEYIKQDRQFSHLAKS</sequence>
<dbReference type="EMBL" id="LS483250">
    <property type="protein sequence ID" value="SQD77608.1"/>
    <property type="molecule type" value="Genomic_DNA"/>
</dbReference>
<protein>
    <recommendedName>
        <fullName evidence="4">DUF4760 domain-containing protein</fullName>
    </recommendedName>
</protein>
<keyword evidence="1" id="KW-1133">Transmembrane helix</keyword>
<dbReference type="KEGG" id="mya:MORIYA_1130"/>
<keyword evidence="1" id="KW-0812">Transmembrane</keyword>